<gene>
    <name evidence="14" type="ORF">FM101_00240</name>
</gene>
<dbReference type="EC" id="2.7.13.3" evidence="4"/>
<accession>A0A1R4EQJ1</accession>
<dbReference type="RefSeq" id="WP_245806592.1">
    <property type="nucleotide sequence ID" value="NZ_FUHW01000002.1"/>
</dbReference>
<evidence type="ECO:0000256" key="10">
    <source>
        <dbReference type="ARBA" id="ARBA00023012"/>
    </source>
</evidence>
<dbReference type="PRINTS" id="PR00344">
    <property type="entry name" value="BCTRLSENSOR"/>
</dbReference>
<sequence length="483" mass="51195">MLALICLVIGVFTHTVMSNSLYSQLDEQLHQASNRAASFDGSPSSQDQKMPDPLNTPGQGSGTLNARIVGNTILIGGVLDPEMGQRQQLNEHDAQQLSAITPDAAPVTEDLSVGKYRLMAVTAAPSAADTAGSSAILITGLPVETTRDTLFALDMTILLVASSGLVAIGLIGSVIVRRSLLQFERVSKVAGAVAELPLDAGEVRLAQRVATPDADPGTEAGNMGHALNALLDNVESALEVRRQSEARMRRFVADASHELRTPLASIRGYSELVAATEHLSDDGRTSLNRVVEQSHRMGSLVENLLLLARLDEGQKPVAAEVDLTRLAAETSRDFQVAAPSHQWRLSLPDTPVLVRGDAGQLTRVLNNLLSNARKHTVEGTTIETGVFRSSDGHLAVLTVTDDGHGIDEEFLPHVFSRFTRGDGARSGAEGTVGLGLSIVRGIVESHGGAIEVSSEPGHTVFEVRLPVAVEVPPRPEQPPTVGP</sequence>
<feature type="domain" description="Histidine kinase" evidence="13">
    <location>
        <begin position="254"/>
        <end position="469"/>
    </location>
</feature>
<dbReference type="SUPFAM" id="SSF47384">
    <property type="entry name" value="Homodimeric domain of signal transducing histidine kinase"/>
    <property type="match status" value="1"/>
</dbReference>
<dbReference type="InterPro" id="IPR003594">
    <property type="entry name" value="HATPase_dom"/>
</dbReference>
<dbReference type="EMBL" id="FUHW01000002">
    <property type="protein sequence ID" value="SJM45964.1"/>
    <property type="molecule type" value="Genomic_DNA"/>
</dbReference>
<dbReference type="Pfam" id="PF02518">
    <property type="entry name" value="HATPase_c"/>
    <property type="match status" value="1"/>
</dbReference>
<dbReference type="GO" id="GO:0005509">
    <property type="term" value="F:calcium ion binding"/>
    <property type="evidence" value="ECO:0007669"/>
    <property type="project" value="UniProtKB-ARBA"/>
</dbReference>
<dbReference type="PROSITE" id="PS50109">
    <property type="entry name" value="HIS_KIN"/>
    <property type="match status" value="1"/>
</dbReference>
<dbReference type="CDD" id="cd00082">
    <property type="entry name" value="HisKA"/>
    <property type="match status" value="1"/>
</dbReference>
<evidence type="ECO:0000256" key="1">
    <source>
        <dbReference type="ARBA" id="ARBA00000085"/>
    </source>
</evidence>
<keyword evidence="6" id="KW-0808">Transferase</keyword>
<dbReference type="InterPro" id="IPR036097">
    <property type="entry name" value="HisK_dim/P_sf"/>
</dbReference>
<name>A0A1R4EQJ1_9MICC</name>
<evidence type="ECO:0000256" key="2">
    <source>
        <dbReference type="ARBA" id="ARBA00001968"/>
    </source>
</evidence>
<dbReference type="SMART" id="SM00387">
    <property type="entry name" value="HATPase_c"/>
    <property type="match status" value="1"/>
</dbReference>
<dbReference type="Gene3D" id="3.30.565.10">
    <property type="entry name" value="Histidine kinase-like ATPase, C-terminal domain"/>
    <property type="match status" value="1"/>
</dbReference>
<dbReference type="InterPro" id="IPR004358">
    <property type="entry name" value="Sig_transdc_His_kin-like_C"/>
</dbReference>
<dbReference type="GO" id="GO:0005886">
    <property type="term" value="C:plasma membrane"/>
    <property type="evidence" value="ECO:0007669"/>
    <property type="project" value="UniProtKB-SubCell"/>
</dbReference>
<evidence type="ECO:0000256" key="6">
    <source>
        <dbReference type="ARBA" id="ARBA00022679"/>
    </source>
</evidence>
<dbReference type="PANTHER" id="PTHR45436">
    <property type="entry name" value="SENSOR HISTIDINE KINASE YKOH"/>
    <property type="match status" value="1"/>
</dbReference>
<evidence type="ECO:0000256" key="12">
    <source>
        <dbReference type="SAM" id="MobiDB-lite"/>
    </source>
</evidence>
<reference evidence="14 15" key="1">
    <citation type="submission" date="2017-02" db="EMBL/GenBank/DDBJ databases">
        <authorList>
            <person name="Peterson S.W."/>
        </authorList>
    </citation>
    <scope>NUCLEOTIDE SEQUENCE [LARGE SCALE GENOMIC DNA]</scope>
    <source>
        <strain evidence="14 15">B Ar 00.02</strain>
    </source>
</reference>
<dbReference type="PANTHER" id="PTHR45436:SF5">
    <property type="entry name" value="SENSOR HISTIDINE KINASE TRCS"/>
    <property type="match status" value="1"/>
</dbReference>
<evidence type="ECO:0000256" key="5">
    <source>
        <dbReference type="ARBA" id="ARBA00022553"/>
    </source>
</evidence>
<comment type="catalytic activity">
    <reaction evidence="1">
        <text>ATP + protein L-histidine = ADP + protein N-phospho-L-histidine.</text>
        <dbReference type="EC" id="2.7.13.3"/>
    </reaction>
</comment>
<dbReference type="AlphaFoldDB" id="A0A1R4EQJ1"/>
<evidence type="ECO:0000256" key="11">
    <source>
        <dbReference type="ARBA" id="ARBA00023136"/>
    </source>
</evidence>
<keyword evidence="9" id="KW-1133">Transmembrane helix</keyword>
<dbReference type="FunFam" id="3.30.565.10:FF:000006">
    <property type="entry name" value="Sensor histidine kinase WalK"/>
    <property type="match status" value="1"/>
</dbReference>
<keyword evidence="10" id="KW-0902">Two-component regulatory system</keyword>
<dbReference type="CDD" id="cd00075">
    <property type="entry name" value="HATPase"/>
    <property type="match status" value="1"/>
</dbReference>
<evidence type="ECO:0000313" key="14">
    <source>
        <dbReference type="EMBL" id="SJM45964.1"/>
    </source>
</evidence>
<keyword evidence="15" id="KW-1185">Reference proteome</keyword>
<evidence type="ECO:0000256" key="4">
    <source>
        <dbReference type="ARBA" id="ARBA00012438"/>
    </source>
</evidence>
<dbReference type="SUPFAM" id="SSF55874">
    <property type="entry name" value="ATPase domain of HSP90 chaperone/DNA topoisomerase II/histidine kinase"/>
    <property type="match status" value="1"/>
</dbReference>
<keyword evidence="8 14" id="KW-0418">Kinase</keyword>
<proteinExistence type="predicted"/>
<dbReference type="Gene3D" id="1.10.287.130">
    <property type="match status" value="1"/>
</dbReference>
<feature type="compositionally biased region" description="Polar residues" evidence="12">
    <location>
        <begin position="33"/>
        <end position="48"/>
    </location>
</feature>
<evidence type="ECO:0000259" key="13">
    <source>
        <dbReference type="PROSITE" id="PS50109"/>
    </source>
</evidence>
<evidence type="ECO:0000256" key="3">
    <source>
        <dbReference type="ARBA" id="ARBA00004236"/>
    </source>
</evidence>
<dbReference type="SMART" id="SM00388">
    <property type="entry name" value="HisKA"/>
    <property type="match status" value="1"/>
</dbReference>
<comment type="subcellular location">
    <subcellularLocation>
        <location evidence="3">Cell membrane</location>
    </subcellularLocation>
</comment>
<dbReference type="FunFam" id="1.10.287.130:FF:000001">
    <property type="entry name" value="Two-component sensor histidine kinase"/>
    <property type="match status" value="1"/>
</dbReference>
<keyword evidence="5" id="KW-0597">Phosphoprotein</keyword>
<evidence type="ECO:0000256" key="8">
    <source>
        <dbReference type="ARBA" id="ARBA00022777"/>
    </source>
</evidence>
<protein>
    <recommendedName>
        <fullName evidence="4">histidine kinase</fullName>
        <ecNumber evidence="4">2.7.13.3</ecNumber>
    </recommendedName>
</protein>
<dbReference type="InterPro" id="IPR036890">
    <property type="entry name" value="HATPase_C_sf"/>
</dbReference>
<feature type="region of interest" description="Disordered" evidence="12">
    <location>
        <begin position="33"/>
        <end position="62"/>
    </location>
</feature>
<comment type="cofactor">
    <cofactor evidence="2">
        <name>a divalent metal cation</name>
        <dbReference type="ChEBI" id="CHEBI:60240"/>
    </cofactor>
</comment>
<evidence type="ECO:0000256" key="7">
    <source>
        <dbReference type="ARBA" id="ARBA00022692"/>
    </source>
</evidence>
<keyword evidence="11" id="KW-0472">Membrane</keyword>
<dbReference type="InterPro" id="IPR050428">
    <property type="entry name" value="TCS_sensor_his_kinase"/>
</dbReference>
<organism evidence="14 15">
    <name type="scientific">Arthrobacter rhombi</name>
    <dbReference type="NCBI Taxonomy" id="71253"/>
    <lineage>
        <taxon>Bacteria</taxon>
        <taxon>Bacillati</taxon>
        <taxon>Actinomycetota</taxon>
        <taxon>Actinomycetes</taxon>
        <taxon>Micrococcales</taxon>
        <taxon>Micrococcaceae</taxon>
        <taxon>Arthrobacter</taxon>
    </lineage>
</organism>
<evidence type="ECO:0000313" key="15">
    <source>
        <dbReference type="Proteomes" id="UP000195913"/>
    </source>
</evidence>
<dbReference type="InterPro" id="IPR003661">
    <property type="entry name" value="HisK_dim/P_dom"/>
</dbReference>
<dbReference type="Pfam" id="PF00512">
    <property type="entry name" value="HisKA"/>
    <property type="match status" value="1"/>
</dbReference>
<dbReference type="Proteomes" id="UP000195913">
    <property type="component" value="Unassembled WGS sequence"/>
</dbReference>
<dbReference type="GO" id="GO:0000155">
    <property type="term" value="F:phosphorelay sensor kinase activity"/>
    <property type="evidence" value="ECO:0007669"/>
    <property type="project" value="InterPro"/>
</dbReference>
<dbReference type="InterPro" id="IPR005467">
    <property type="entry name" value="His_kinase_dom"/>
</dbReference>
<keyword evidence="7" id="KW-0812">Transmembrane</keyword>
<evidence type="ECO:0000256" key="9">
    <source>
        <dbReference type="ARBA" id="ARBA00022989"/>
    </source>
</evidence>